<evidence type="ECO:0000313" key="1">
    <source>
        <dbReference type="EMBL" id="GEZ72776.1"/>
    </source>
</evidence>
<comment type="caution">
    <text evidence="1">The sequence shown here is derived from an EMBL/GenBank/DDBJ whole genome shotgun (WGS) entry which is preliminary data.</text>
</comment>
<protein>
    <submittedName>
        <fullName evidence="1">Transposase (Putative), gypsy type</fullName>
    </submittedName>
</protein>
<gene>
    <name evidence="1" type="ORF">Tci_544749</name>
</gene>
<dbReference type="EMBL" id="BKCJ010315554">
    <property type="protein sequence ID" value="GEZ72776.1"/>
    <property type="molecule type" value="Genomic_DNA"/>
</dbReference>
<sequence>MGSTDDIKSTLTQSALDALCEKFHIPDTVQPKLPGHPHPTPTEFDAELCDFLAIHPAPFWKFLESFLCLVGISRYYELDDSVYPVFLVDDHEEMDLFAIIHHADPTKVRIEERKVREGEDAGVHVVNEEGGNAAVADQTKQSGYVVQDEGANIVVDDKIQATVANKPKGERKKKKAASRASGTLPVKVGVAAVATLPFVNSFVTLMPEREEGDRTNSVTRPNMRTQHQSEKFMVLSDSPCHSSSNALDVEVSFIVKSLVSNPPIMTIDVATSFVADTSFVLVPRAGYEPVHQAIFADSASMGEADLDVSGPSHPASTELFMESFYVSRGVDPETLHQVYIPKWNVTNDSSLDDPDVFRGVINYLAHPVLFPNFAIWTTINYLLNLMLEWHAKHALALSLKEQTMALEGQVVDLESAASSDYLSALRGTIGHAIDKGMHDGLATSIEHGKAGRGLVDVAANNPFAKTNYVFAVNVLYAGTRRLSLFDAMIPLIEPLSVDNLVGEASTFGVSTTATTTALSTTFIQARTVPPIPVVDYEVLGAGPSTEVPSP</sequence>
<name>A0A699IR27_TANCI</name>
<accession>A0A699IR27</accession>
<organism evidence="1">
    <name type="scientific">Tanacetum cinerariifolium</name>
    <name type="common">Dalmatian daisy</name>
    <name type="synonym">Chrysanthemum cinerariifolium</name>
    <dbReference type="NCBI Taxonomy" id="118510"/>
    <lineage>
        <taxon>Eukaryota</taxon>
        <taxon>Viridiplantae</taxon>
        <taxon>Streptophyta</taxon>
        <taxon>Embryophyta</taxon>
        <taxon>Tracheophyta</taxon>
        <taxon>Spermatophyta</taxon>
        <taxon>Magnoliopsida</taxon>
        <taxon>eudicotyledons</taxon>
        <taxon>Gunneridae</taxon>
        <taxon>Pentapetalae</taxon>
        <taxon>asterids</taxon>
        <taxon>campanulids</taxon>
        <taxon>Asterales</taxon>
        <taxon>Asteraceae</taxon>
        <taxon>Asteroideae</taxon>
        <taxon>Anthemideae</taxon>
        <taxon>Anthemidinae</taxon>
        <taxon>Tanacetum</taxon>
    </lineage>
</organism>
<dbReference type="AlphaFoldDB" id="A0A699IR27"/>
<proteinExistence type="predicted"/>
<reference evidence="1" key="1">
    <citation type="journal article" date="2019" name="Sci. Rep.">
        <title>Draft genome of Tanacetum cinerariifolium, the natural source of mosquito coil.</title>
        <authorList>
            <person name="Yamashiro T."/>
            <person name="Shiraishi A."/>
            <person name="Satake H."/>
            <person name="Nakayama K."/>
        </authorList>
    </citation>
    <scope>NUCLEOTIDE SEQUENCE</scope>
</reference>